<keyword evidence="2" id="KW-1185">Reference proteome</keyword>
<gene>
    <name evidence="1" type="ORF">SAMN05192574_102754</name>
</gene>
<sequence length="42" mass="4639">MLSDSETCSSINITDMHGEGEASLVPMDMINKEYSRQQVSFG</sequence>
<dbReference type="Proteomes" id="UP000198942">
    <property type="component" value="Unassembled WGS sequence"/>
</dbReference>
<name>A0A1H8EKV2_9SPHI</name>
<organism evidence="1 2">
    <name type="scientific">Mucilaginibacter gossypiicola</name>
    <dbReference type="NCBI Taxonomy" id="551995"/>
    <lineage>
        <taxon>Bacteria</taxon>
        <taxon>Pseudomonadati</taxon>
        <taxon>Bacteroidota</taxon>
        <taxon>Sphingobacteriia</taxon>
        <taxon>Sphingobacteriales</taxon>
        <taxon>Sphingobacteriaceae</taxon>
        <taxon>Mucilaginibacter</taxon>
    </lineage>
</organism>
<evidence type="ECO:0000313" key="2">
    <source>
        <dbReference type="Proteomes" id="UP000198942"/>
    </source>
</evidence>
<dbReference type="EMBL" id="FOCL01000002">
    <property type="protein sequence ID" value="SEN20119.1"/>
    <property type="molecule type" value="Genomic_DNA"/>
</dbReference>
<protein>
    <submittedName>
        <fullName evidence="1">Uncharacterized protein</fullName>
    </submittedName>
</protein>
<proteinExistence type="predicted"/>
<dbReference type="AlphaFoldDB" id="A0A1H8EKV2"/>
<reference evidence="2" key="1">
    <citation type="submission" date="2016-10" db="EMBL/GenBank/DDBJ databases">
        <authorList>
            <person name="Varghese N."/>
            <person name="Submissions S."/>
        </authorList>
    </citation>
    <scope>NUCLEOTIDE SEQUENCE [LARGE SCALE GENOMIC DNA]</scope>
    <source>
        <strain evidence="2">Gh-48</strain>
    </source>
</reference>
<evidence type="ECO:0000313" key="1">
    <source>
        <dbReference type="EMBL" id="SEN20119.1"/>
    </source>
</evidence>
<accession>A0A1H8EKV2</accession>